<gene>
    <name evidence="1" type="ORF">JL106_02200</name>
</gene>
<sequence>MSAVAGTLAAALDPVLFARGLGFVAEEWQENLLRTQAEQVLVVAARQVGKSSTVALKALHVATYEPGSLCLIFSPRQRQSDELLRKVRTYYRALTGHAGRPVRNDDVPVKNNESELELTNGSRIVSLPGSESGVRSFSAARLLILDEASRASDDLLAAVVPMVATGGQFMMMSTPWGRRGFFYELAELDQTDAWERHRTTVYESARWPEARRARVRASIGSFAWSSDYECVFGDTTSQLFSTEMVDRAFTSDVLPLEIP</sequence>
<protein>
    <recommendedName>
        <fullName evidence="3">Terminase</fullName>
    </recommendedName>
</protein>
<evidence type="ECO:0000313" key="2">
    <source>
        <dbReference type="Proteomes" id="UP000663792"/>
    </source>
</evidence>
<comment type="caution">
    <text evidence="1">The sequence shown here is derived from an EMBL/GenBank/DDBJ whole genome shotgun (WGS) entry which is preliminary data.</text>
</comment>
<organism evidence="1 2">
    <name type="scientific">Nakamurella leprariae</name>
    <dbReference type="NCBI Taxonomy" id="2803911"/>
    <lineage>
        <taxon>Bacteria</taxon>
        <taxon>Bacillati</taxon>
        <taxon>Actinomycetota</taxon>
        <taxon>Actinomycetes</taxon>
        <taxon>Nakamurellales</taxon>
        <taxon>Nakamurellaceae</taxon>
        <taxon>Nakamurella</taxon>
    </lineage>
</organism>
<keyword evidence="2" id="KW-1185">Reference proteome</keyword>
<evidence type="ECO:0008006" key="3">
    <source>
        <dbReference type="Google" id="ProtNLM"/>
    </source>
</evidence>
<dbReference type="Pfam" id="PF03237">
    <property type="entry name" value="Terminase_6N"/>
    <property type="match status" value="1"/>
</dbReference>
<name>A0A939BXK9_9ACTN</name>
<dbReference type="EMBL" id="JAERWK010000003">
    <property type="protein sequence ID" value="MBM9466090.1"/>
    <property type="molecule type" value="Genomic_DNA"/>
</dbReference>
<accession>A0A939BXK9</accession>
<evidence type="ECO:0000313" key="1">
    <source>
        <dbReference type="EMBL" id="MBM9466090.1"/>
    </source>
</evidence>
<dbReference type="InterPro" id="IPR027417">
    <property type="entry name" value="P-loop_NTPase"/>
</dbReference>
<dbReference type="AlphaFoldDB" id="A0A939BXK9"/>
<dbReference type="RefSeq" id="WP_205259046.1">
    <property type="nucleotide sequence ID" value="NZ_JAERWK010000003.1"/>
</dbReference>
<dbReference type="Gene3D" id="3.40.50.300">
    <property type="entry name" value="P-loop containing nucleotide triphosphate hydrolases"/>
    <property type="match status" value="1"/>
</dbReference>
<dbReference type="Proteomes" id="UP000663792">
    <property type="component" value="Unassembled WGS sequence"/>
</dbReference>
<proteinExistence type="predicted"/>
<dbReference type="SUPFAM" id="SSF52540">
    <property type="entry name" value="P-loop containing nucleoside triphosphate hydrolases"/>
    <property type="match status" value="1"/>
</dbReference>
<reference evidence="1" key="1">
    <citation type="submission" date="2021-01" db="EMBL/GenBank/DDBJ databases">
        <title>YIM 132084 draft genome.</title>
        <authorList>
            <person name="An D."/>
        </authorList>
    </citation>
    <scope>NUCLEOTIDE SEQUENCE</scope>
    <source>
        <strain evidence="1">YIM 132084</strain>
    </source>
</reference>